<feature type="compositionally biased region" description="Low complexity" evidence="1">
    <location>
        <begin position="42"/>
        <end position="52"/>
    </location>
</feature>
<proteinExistence type="predicted"/>
<feature type="region of interest" description="Disordered" evidence="1">
    <location>
        <begin position="122"/>
        <end position="149"/>
    </location>
</feature>
<evidence type="ECO:0000256" key="1">
    <source>
        <dbReference type="SAM" id="MobiDB-lite"/>
    </source>
</evidence>
<dbReference type="GO" id="GO:0032389">
    <property type="term" value="C:MutLalpha complex"/>
    <property type="evidence" value="ECO:0007669"/>
    <property type="project" value="TreeGrafter"/>
</dbReference>
<evidence type="ECO:0000259" key="2">
    <source>
        <dbReference type="Pfam" id="PF08676"/>
    </source>
</evidence>
<organism evidence="3 4">
    <name type="scientific">Elysia chlorotica</name>
    <name type="common">Eastern emerald elysia</name>
    <name type="synonym">Sea slug</name>
    <dbReference type="NCBI Taxonomy" id="188477"/>
    <lineage>
        <taxon>Eukaryota</taxon>
        <taxon>Metazoa</taxon>
        <taxon>Spiralia</taxon>
        <taxon>Lophotrochozoa</taxon>
        <taxon>Mollusca</taxon>
        <taxon>Gastropoda</taxon>
        <taxon>Heterobranchia</taxon>
        <taxon>Euthyneura</taxon>
        <taxon>Panpulmonata</taxon>
        <taxon>Sacoglossa</taxon>
        <taxon>Placobranchoidea</taxon>
        <taxon>Plakobranchidae</taxon>
        <taxon>Elysia</taxon>
    </lineage>
</organism>
<reference evidence="3 4" key="1">
    <citation type="submission" date="2019-01" db="EMBL/GenBank/DDBJ databases">
        <title>A draft genome assembly of the solar-powered sea slug Elysia chlorotica.</title>
        <authorList>
            <person name="Cai H."/>
            <person name="Li Q."/>
            <person name="Fang X."/>
            <person name="Li J."/>
            <person name="Curtis N.E."/>
            <person name="Altenburger A."/>
            <person name="Shibata T."/>
            <person name="Feng M."/>
            <person name="Maeda T."/>
            <person name="Schwartz J.A."/>
            <person name="Shigenobu S."/>
            <person name="Lundholm N."/>
            <person name="Nishiyama T."/>
            <person name="Yang H."/>
            <person name="Hasebe M."/>
            <person name="Li S."/>
            <person name="Pierce S.K."/>
            <person name="Wang J."/>
        </authorList>
    </citation>
    <scope>NUCLEOTIDE SEQUENCE [LARGE SCALE GENOMIC DNA]</scope>
    <source>
        <strain evidence="3">EC2010</strain>
        <tissue evidence="3">Whole organism of an adult</tissue>
    </source>
</reference>
<evidence type="ECO:0000313" key="3">
    <source>
        <dbReference type="EMBL" id="RUS86152.1"/>
    </source>
</evidence>
<dbReference type="Gene3D" id="3.30.1540.20">
    <property type="entry name" value="MutL, C-terminal domain, dimerisation subdomain"/>
    <property type="match status" value="1"/>
</dbReference>
<dbReference type="EMBL" id="RQTK01000149">
    <property type="protein sequence ID" value="RUS86152.1"/>
    <property type="molecule type" value="Genomic_DNA"/>
</dbReference>
<dbReference type="Pfam" id="PF08676">
    <property type="entry name" value="MutL_C"/>
    <property type="match status" value="1"/>
</dbReference>
<dbReference type="PANTHER" id="PTHR10073:SF52">
    <property type="entry name" value="MISMATCH REPAIR ENDONUCLEASE PMS2"/>
    <property type="match status" value="1"/>
</dbReference>
<feature type="region of interest" description="Disordered" evidence="1">
    <location>
        <begin position="65"/>
        <end position="93"/>
    </location>
</feature>
<dbReference type="InterPro" id="IPR014790">
    <property type="entry name" value="MutL_C"/>
</dbReference>
<dbReference type="GO" id="GO:0005524">
    <property type="term" value="F:ATP binding"/>
    <property type="evidence" value="ECO:0007669"/>
    <property type="project" value="InterPro"/>
</dbReference>
<sequence length="381" mass="42063">MYEPTTSVYRVNNILHGPQISSPQSHLESFRDKDSCRGQQNSVLSDSSPSLSHTLSSLKRSFSSAFAKNGSTPSTPSSPLKKKIEVPSPLSSCRRSCTYPPASNSKSITQFFSHKKQQEEESTCSELLKSNDSPISDKTTSTSISGADASVGTDSRICHDIDEEDSVQVGDNLTGKWSHKIAPSGDAKPLFHSHSKSEKSDCKIRFHSLPSPGSVPESNIDFDQTRGTGCVEEELGAESLIENGEADLGSAKHIVLSPPQVTTITDEDLDETAQENQQKLERTIKFSLASLIKRSQAKKEKDMSSPSTFCRTFRAKICPNDNQSAEDELQKEISKDMFQRMDILGQFNLGFIITKLGSDLFIVDQHATDEKYNFEMLQRHT</sequence>
<comment type="caution">
    <text evidence="3">The sequence shown here is derived from an EMBL/GenBank/DDBJ whole genome shotgun (WGS) entry which is preliminary data.</text>
</comment>
<feature type="domain" description="MutL C-terminal dimerisation" evidence="2">
    <location>
        <begin position="344"/>
        <end position="380"/>
    </location>
</feature>
<feature type="region of interest" description="Disordered" evidence="1">
    <location>
        <begin position="14"/>
        <end position="52"/>
    </location>
</feature>
<dbReference type="InterPro" id="IPR042120">
    <property type="entry name" value="MutL_C_dimsub"/>
</dbReference>
<name>A0A433TXA8_ELYCH</name>
<feature type="compositionally biased region" description="Polar residues" evidence="1">
    <location>
        <begin position="124"/>
        <end position="145"/>
    </location>
</feature>
<dbReference type="InterPro" id="IPR038973">
    <property type="entry name" value="MutL/Mlh/Pms-like"/>
</dbReference>
<dbReference type="Proteomes" id="UP000271974">
    <property type="component" value="Unassembled WGS sequence"/>
</dbReference>
<dbReference type="OrthoDB" id="10254304at2759"/>
<accession>A0A433TXA8</accession>
<dbReference type="STRING" id="188477.A0A433TXA8"/>
<gene>
    <name evidence="3" type="ORF">EGW08_006100</name>
</gene>
<feature type="non-terminal residue" evidence="3">
    <location>
        <position position="381"/>
    </location>
</feature>
<keyword evidence="4" id="KW-1185">Reference proteome</keyword>
<dbReference type="GO" id="GO:0140664">
    <property type="term" value="F:ATP-dependent DNA damage sensor activity"/>
    <property type="evidence" value="ECO:0007669"/>
    <property type="project" value="InterPro"/>
</dbReference>
<dbReference type="GO" id="GO:0006298">
    <property type="term" value="P:mismatch repair"/>
    <property type="evidence" value="ECO:0007669"/>
    <property type="project" value="InterPro"/>
</dbReference>
<evidence type="ECO:0000313" key="4">
    <source>
        <dbReference type="Proteomes" id="UP000271974"/>
    </source>
</evidence>
<dbReference type="GO" id="GO:0016887">
    <property type="term" value="F:ATP hydrolysis activity"/>
    <property type="evidence" value="ECO:0007669"/>
    <property type="project" value="InterPro"/>
</dbReference>
<dbReference type="AlphaFoldDB" id="A0A433TXA8"/>
<dbReference type="PANTHER" id="PTHR10073">
    <property type="entry name" value="DNA MISMATCH REPAIR PROTEIN MLH, PMS, MUTL"/>
    <property type="match status" value="1"/>
</dbReference>
<protein>
    <recommendedName>
        <fullName evidence="2">MutL C-terminal dimerisation domain-containing protein</fullName>
    </recommendedName>
</protein>